<proteinExistence type="predicted"/>
<dbReference type="RefSeq" id="WP_317776194.1">
    <property type="nucleotide sequence ID" value="NZ_JAWMAJ010000400.1"/>
</dbReference>
<protein>
    <submittedName>
        <fullName evidence="1">Acyl-CoA carboxylase epsilon subunit</fullName>
    </submittedName>
</protein>
<accession>A0ABU4FTH2</accession>
<gene>
    <name evidence="1" type="ORF">R5A26_49265</name>
</gene>
<reference evidence="1 2" key="1">
    <citation type="submission" date="2023-10" db="EMBL/GenBank/DDBJ databases">
        <title>Characterization of rhizosphere-enriched actinobacteria from wheat plants lab-grown on chernevaya soil.</title>
        <authorList>
            <person name="Tikhonova E.N."/>
            <person name="Konopkin A."/>
            <person name="Kravchenko I.K."/>
        </authorList>
    </citation>
    <scope>NUCLEOTIDE SEQUENCE [LARGE SCALE GENOMIC DNA]</scope>
    <source>
        <strain evidence="1 2">RR29</strain>
    </source>
</reference>
<dbReference type="Proteomes" id="UP001187346">
    <property type="component" value="Unassembled WGS sequence"/>
</dbReference>
<sequence>MNDLRTRNTSQPLVRVERGHAEPEELAALTAVLLARAAAAGENSTAHVGRRAVWRRPELRQSYAIPSSWRS</sequence>
<organism evidence="1 2">
    <name type="scientific">Streptomyces prunicolor</name>
    <dbReference type="NCBI Taxonomy" id="67348"/>
    <lineage>
        <taxon>Bacteria</taxon>
        <taxon>Bacillati</taxon>
        <taxon>Actinomycetota</taxon>
        <taxon>Actinomycetes</taxon>
        <taxon>Kitasatosporales</taxon>
        <taxon>Streptomycetaceae</taxon>
        <taxon>Streptomyces</taxon>
    </lineage>
</organism>
<dbReference type="EMBL" id="JAWMAJ010000400">
    <property type="protein sequence ID" value="MDV7223933.1"/>
    <property type="molecule type" value="Genomic_DNA"/>
</dbReference>
<comment type="caution">
    <text evidence="1">The sequence shown here is derived from an EMBL/GenBank/DDBJ whole genome shotgun (WGS) entry which is preliminary data.</text>
</comment>
<dbReference type="InterPro" id="IPR032716">
    <property type="entry name" value="ACC_epsilon"/>
</dbReference>
<evidence type="ECO:0000313" key="1">
    <source>
        <dbReference type="EMBL" id="MDV7223933.1"/>
    </source>
</evidence>
<dbReference type="Pfam" id="PF13822">
    <property type="entry name" value="ACC_epsilon"/>
    <property type="match status" value="1"/>
</dbReference>
<keyword evidence="2" id="KW-1185">Reference proteome</keyword>
<name>A0ABU4FTH2_9ACTN</name>
<evidence type="ECO:0000313" key="2">
    <source>
        <dbReference type="Proteomes" id="UP001187346"/>
    </source>
</evidence>